<name>A0A0E0RED5_ORYRU</name>
<evidence type="ECO:0000256" key="3">
    <source>
        <dbReference type="ARBA" id="ARBA00022884"/>
    </source>
</evidence>
<keyword evidence="2 4" id="KW-0808">Transferase</keyword>
<dbReference type="EnsemblPlants" id="ORUFI12G04950.2">
    <property type="protein sequence ID" value="ORUFI12G04950.2"/>
    <property type="gene ID" value="ORUFI12G04950"/>
</dbReference>
<evidence type="ECO:0000256" key="1">
    <source>
        <dbReference type="ARBA" id="ARBA00007265"/>
    </source>
</evidence>
<accession>A0A0E0RED5</accession>
<dbReference type="Proteomes" id="UP000008022">
    <property type="component" value="Unassembled WGS sequence"/>
</dbReference>
<evidence type="ECO:0000313" key="6">
    <source>
        <dbReference type="EnsemblPlants" id="ORUFI12G04950.2"/>
    </source>
</evidence>
<evidence type="ECO:0000256" key="2">
    <source>
        <dbReference type="ARBA" id="ARBA00022679"/>
    </source>
</evidence>
<dbReference type="GO" id="GO:0005739">
    <property type="term" value="C:mitochondrion"/>
    <property type="evidence" value="ECO:0007669"/>
    <property type="project" value="UniProtKB-ARBA"/>
</dbReference>
<keyword evidence="7" id="KW-1185">Reference proteome</keyword>
<reference evidence="6" key="2">
    <citation type="submission" date="2015-06" db="UniProtKB">
        <authorList>
            <consortium name="EnsemblPlants"/>
        </authorList>
    </citation>
    <scope>IDENTIFICATION</scope>
</reference>
<dbReference type="PANTHER" id="PTHR13734:SF5">
    <property type="entry name" value="CCA TRNA NUCLEOTIDYLTRANSFERASE, MITOCHONDRIAL"/>
    <property type="match status" value="1"/>
</dbReference>
<comment type="similarity">
    <text evidence="1 4">Belongs to the tRNA nucleotidyltransferase/poly(A) polymerase family.</text>
</comment>
<protein>
    <recommendedName>
        <fullName evidence="5">Poly A polymerase head domain-containing protein</fullName>
    </recommendedName>
</protein>
<dbReference type="CDD" id="cd05398">
    <property type="entry name" value="NT_ClassII-CCAase"/>
    <property type="match status" value="1"/>
</dbReference>
<dbReference type="SUPFAM" id="SSF81891">
    <property type="entry name" value="Poly A polymerase C-terminal region-like"/>
    <property type="match status" value="2"/>
</dbReference>
<dbReference type="SUPFAM" id="SSF81301">
    <property type="entry name" value="Nucleotidyltransferase"/>
    <property type="match status" value="1"/>
</dbReference>
<dbReference type="GO" id="GO:0052929">
    <property type="term" value="F:ATP:3'-cytidine-cytidine-tRNA adenylyltransferase activity"/>
    <property type="evidence" value="ECO:0007669"/>
    <property type="project" value="TreeGrafter"/>
</dbReference>
<dbReference type="Gramene" id="ORUFI12G04950.2">
    <property type="protein sequence ID" value="ORUFI12G04950.2"/>
    <property type="gene ID" value="ORUFI12G04950"/>
</dbReference>
<evidence type="ECO:0000259" key="5">
    <source>
        <dbReference type="Pfam" id="PF01743"/>
    </source>
</evidence>
<reference evidence="7" key="1">
    <citation type="submission" date="2013-06" db="EMBL/GenBank/DDBJ databases">
        <authorList>
            <person name="Zhao Q."/>
        </authorList>
    </citation>
    <scope>NUCLEOTIDE SEQUENCE</scope>
    <source>
        <strain evidence="7">cv. W1943</strain>
    </source>
</reference>
<sequence length="682" mass="77204">MSLRLRGLLLLPLLRRRSCSPLLLRRRRLLRGWPPPLVSAIPSRAFGSSGLPARACASSGFSGMAAVSPPTPQQQQQRCVVEVREGVELTEKEERIFRRLLDVVRHFGLGTQLRVAGGWVRDKLLGKDSTDIDIALDNMTGQNFCEKVNEYSELLGEEQKGIGVIQCNPDQSKHLETARMLIFDIWIDFVNLRSEKYAENSRIPTVEIGTAKEDAFRRDLTINSLFFNINTNTVEDLTGRGIEDLKKGLIVTPLPAKATFLDDPLRVLRAIRFAARFNFTLTEDLKDAASDEKVKSELGSKISKERIGHEVDLMMSDKHPVNAMCYIRDLGLFYVVFAFPEKPDPPVPDKCDRLCVSHIEVAWNLAHSIGCSVFSGGSDSKSQDEHRRLCFYSALFTPVRNTIYLDKKSKKERWGEPSISPGLGQPMVYIGPHTSILTRLLHHLQIPVTNYIIRDSLKLKASDADTVVNVHAASEKFAELINLLESNENLTTVKEKLDDEYLEIPTDSVKRVLAGLILREIKDFWRVALFICTLTYPEVSSGGDSLGQPDELHQRKEKYTRAERLITELGKESTDDCRLPYDFLHDVVLLSEHLNVKTNLFISLLRFSDLYLTTSSPELDGVWKMKPLLDGKAIMGIMQVKGGPLIGKWQQRLLKWQLAYPRGTTEECIEWMKQSQSKRQKV</sequence>
<organism evidence="6 7">
    <name type="scientific">Oryza rufipogon</name>
    <name type="common">Brownbeard rice</name>
    <name type="synonym">Asian wild rice</name>
    <dbReference type="NCBI Taxonomy" id="4529"/>
    <lineage>
        <taxon>Eukaryota</taxon>
        <taxon>Viridiplantae</taxon>
        <taxon>Streptophyta</taxon>
        <taxon>Embryophyta</taxon>
        <taxon>Tracheophyta</taxon>
        <taxon>Spermatophyta</taxon>
        <taxon>Magnoliopsida</taxon>
        <taxon>Liliopsida</taxon>
        <taxon>Poales</taxon>
        <taxon>Poaceae</taxon>
        <taxon>BOP clade</taxon>
        <taxon>Oryzoideae</taxon>
        <taxon>Oryzeae</taxon>
        <taxon>Oryzinae</taxon>
        <taxon>Oryza</taxon>
    </lineage>
</organism>
<dbReference type="AlphaFoldDB" id="A0A0E0RED5"/>
<dbReference type="Gene3D" id="3.30.460.10">
    <property type="entry name" value="Beta Polymerase, domain 2"/>
    <property type="match status" value="1"/>
</dbReference>
<dbReference type="Gene3D" id="1.10.3090.10">
    <property type="entry name" value="cca-adding enzyme, domain 2"/>
    <property type="match status" value="1"/>
</dbReference>
<dbReference type="PANTHER" id="PTHR13734">
    <property type="entry name" value="TRNA-NUCLEOTIDYLTRANSFERASE"/>
    <property type="match status" value="1"/>
</dbReference>
<dbReference type="STRING" id="4529.A0A0E0RED5"/>
<keyword evidence="3 4" id="KW-0694">RNA-binding</keyword>
<evidence type="ECO:0000313" key="7">
    <source>
        <dbReference type="Proteomes" id="UP000008022"/>
    </source>
</evidence>
<dbReference type="GO" id="GO:0052927">
    <property type="term" value="F:CC tRNA cytidylyltransferase activity"/>
    <property type="evidence" value="ECO:0007669"/>
    <property type="project" value="TreeGrafter"/>
</dbReference>
<dbReference type="eggNOG" id="KOG2159">
    <property type="taxonomic scope" value="Eukaryota"/>
</dbReference>
<proteinExistence type="inferred from homology"/>
<dbReference type="InterPro" id="IPR043519">
    <property type="entry name" value="NT_sf"/>
</dbReference>
<dbReference type="InterPro" id="IPR002646">
    <property type="entry name" value="PolA_pol_head_dom"/>
</dbReference>
<dbReference type="OMA" id="IMQITEL"/>
<feature type="domain" description="Poly A polymerase head" evidence="5">
    <location>
        <begin position="113"/>
        <end position="250"/>
    </location>
</feature>
<dbReference type="GO" id="GO:0001680">
    <property type="term" value="P:tRNA 3'-terminal CCA addition"/>
    <property type="evidence" value="ECO:0007669"/>
    <property type="project" value="UniProtKB-ARBA"/>
</dbReference>
<dbReference type="GO" id="GO:0003723">
    <property type="term" value="F:RNA binding"/>
    <property type="evidence" value="ECO:0007669"/>
    <property type="project" value="UniProtKB-KW"/>
</dbReference>
<evidence type="ECO:0000256" key="4">
    <source>
        <dbReference type="RuleBase" id="RU003953"/>
    </source>
</evidence>
<dbReference type="Pfam" id="PF01743">
    <property type="entry name" value="PolyA_pol"/>
    <property type="match status" value="1"/>
</dbReference>
<dbReference type="FunFam" id="3.30.460.10:FF:000019">
    <property type="entry name" value="tRNA nucleotidyltransferase cca2"/>
    <property type="match status" value="1"/>
</dbReference>